<evidence type="ECO:0000313" key="3">
    <source>
        <dbReference type="Proteomes" id="UP001604335"/>
    </source>
</evidence>
<dbReference type="PANTHER" id="PTHR32432">
    <property type="entry name" value="CELL DIVISION PROTEIN FTSA-RELATED"/>
    <property type="match status" value="1"/>
</dbReference>
<dbReference type="SUPFAM" id="SSF53067">
    <property type="entry name" value="Actin-like ATPase domain"/>
    <property type="match status" value="2"/>
</dbReference>
<dbReference type="Proteomes" id="UP001604335">
    <property type="component" value="Unassembled WGS sequence"/>
</dbReference>
<proteinExistence type="predicted"/>
<keyword evidence="3" id="KW-1185">Reference proteome</keyword>
<dbReference type="PIRSF" id="PIRSF019169">
    <property type="entry name" value="PilM"/>
    <property type="match status" value="1"/>
</dbReference>
<dbReference type="RefSeq" id="WP_393014365.1">
    <property type="nucleotide sequence ID" value="NZ_JAZAQF010000082.1"/>
</dbReference>
<sequence>MNAAGNLFAPLTNAIGSLLGGGKKGIGIEISPERINLVQLQKKGQKFKLNILSSVEVPEGVIEEGAIIDPPAAAELIQAVIQDSRVKVKEVATAIPGRETVIRLIPVPAELNDDELRQYMNQEAGLYLPFPREEADVDYQKLGYFTDEDGIEKVQVLLVATRREVTDAYLDTFEQAGLRIKTLEISSFALIRTIREQLRGYASNQAVVLVDIQFDSSEIAIVVDGVPQFSRTVPIGTLQMQEALNRAMNTPPSRSTDMLMEMTIPISQIEAVGAASGTTGMSPGSVAIVKMMGELADELRRSVDFYLNQSENLEIAQLMLAGPGAAIGEIDEFFTQRLNVPVMRVDPIESLGLEADSDITEAQRASLGVVLGLGLRNALDERE</sequence>
<dbReference type="InterPro" id="IPR043129">
    <property type="entry name" value="ATPase_NBD"/>
</dbReference>
<dbReference type="PANTHER" id="PTHR32432:SF3">
    <property type="entry name" value="ETHANOLAMINE UTILIZATION PROTEIN EUTJ"/>
    <property type="match status" value="1"/>
</dbReference>
<dbReference type="EMBL" id="JAZAQF010000082">
    <property type="protein sequence ID" value="MFG3818810.1"/>
    <property type="molecule type" value="Genomic_DNA"/>
</dbReference>
<evidence type="ECO:0000313" key="2">
    <source>
        <dbReference type="EMBL" id="MFG3818810.1"/>
    </source>
</evidence>
<dbReference type="Gene3D" id="3.30.1490.300">
    <property type="match status" value="1"/>
</dbReference>
<dbReference type="NCBIfam" id="TIGR01175">
    <property type="entry name" value="pilM"/>
    <property type="match status" value="1"/>
</dbReference>
<organism evidence="2 3">
    <name type="scientific">Limnothrix redekei LRLZ20PSL1</name>
    <dbReference type="NCBI Taxonomy" id="3112953"/>
    <lineage>
        <taxon>Bacteria</taxon>
        <taxon>Bacillati</taxon>
        <taxon>Cyanobacteriota</taxon>
        <taxon>Cyanophyceae</taxon>
        <taxon>Pseudanabaenales</taxon>
        <taxon>Pseudanabaenaceae</taxon>
        <taxon>Limnothrix</taxon>
    </lineage>
</organism>
<feature type="domain" description="SHS2" evidence="1">
    <location>
        <begin position="25"/>
        <end position="194"/>
    </location>
</feature>
<accession>A0ABW7CFD4</accession>
<name>A0ABW7CFD4_9CYAN</name>
<dbReference type="InterPro" id="IPR050696">
    <property type="entry name" value="FtsA/MreB"/>
</dbReference>
<dbReference type="Pfam" id="PF11104">
    <property type="entry name" value="PilM_2"/>
    <property type="match status" value="2"/>
</dbReference>
<dbReference type="InterPro" id="IPR003494">
    <property type="entry name" value="SHS2_FtsA"/>
</dbReference>
<evidence type="ECO:0000259" key="1">
    <source>
        <dbReference type="SMART" id="SM00842"/>
    </source>
</evidence>
<comment type="caution">
    <text evidence="2">The sequence shown here is derived from an EMBL/GenBank/DDBJ whole genome shotgun (WGS) entry which is preliminary data.</text>
</comment>
<reference evidence="3" key="1">
    <citation type="journal article" date="2024" name="Algal Res.">
        <title>Biochemical, toxicological and genomic investigation of a high-biomass producing Limnothrix strain isolated from Italian shallow drinking water reservoir.</title>
        <authorList>
            <person name="Simonazzi M."/>
            <person name="Shishido T.K."/>
            <person name="Delbaje E."/>
            <person name="Wahlsten M."/>
            <person name="Fewer D.P."/>
            <person name="Sivonen K."/>
            <person name="Pezzolesi L."/>
            <person name="Pistocchi R."/>
        </authorList>
    </citation>
    <scope>NUCLEOTIDE SEQUENCE [LARGE SCALE GENOMIC DNA]</scope>
    <source>
        <strain evidence="3">LRLZ20PSL1</strain>
    </source>
</reference>
<protein>
    <submittedName>
        <fullName evidence="2">Type IV pilus assembly protein PilM</fullName>
    </submittedName>
</protein>
<gene>
    <name evidence="2" type="primary">pilM</name>
    <name evidence="2" type="ORF">VPK24_14275</name>
</gene>
<dbReference type="SMART" id="SM00842">
    <property type="entry name" value="FtsA"/>
    <property type="match status" value="1"/>
</dbReference>
<dbReference type="CDD" id="cd24049">
    <property type="entry name" value="ASKHA_NBD_PilM"/>
    <property type="match status" value="1"/>
</dbReference>
<dbReference type="Gene3D" id="3.30.420.40">
    <property type="match status" value="2"/>
</dbReference>
<dbReference type="InterPro" id="IPR005883">
    <property type="entry name" value="PilM"/>
</dbReference>